<evidence type="ECO:0000259" key="1">
    <source>
        <dbReference type="Pfam" id="PF22751"/>
    </source>
</evidence>
<reference evidence="2 3" key="1">
    <citation type="submission" date="2018-08" db="EMBL/GenBank/DDBJ databases">
        <title>A genome reference for cultivated species of the human gut microbiota.</title>
        <authorList>
            <person name="Zou Y."/>
            <person name="Xue W."/>
            <person name="Luo G."/>
        </authorList>
    </citation>
    <scope>NUCLEOTIDE SEQUENCE [LARGE SCALE GENOMIC DNA]</scope>
    <source>
        <strain evidence="2 3">OM07-13</strain>
    </source>
</reference>
<evidence type="ECO:0000313" key="3">
    <source>
        <dbReference type="Proteomes" id="UP000260758"/>
    </source>
</evidence>
<dbReference type="Proteomes" id="UP000260758">
    <property type="component" value="Unassembled WGS sequence"/>
</dbReference>
<gene>
    <name evidence="2" type="ORF">DXB99_06360</name>
</gene>
<comment type="caution">
    <text evidence="2">The sequence shown here is derived from an EMBL/GenBank/DDBJ whole genome shotgun (WGS) entry which is preliminary data.</text>
</comment>
<dbReference type="AlphaFoldDB" id="A0A3E4YBL0"/>
<dbReference type="RefSeq" id="WP_117718666.1">
    <property type="nucleotide sequence ID" value="NZ_QSTP01000005.1"/>
</dbReference>
<evidence type="ECO:0000313" key="2">
    <source>
        <dbReference type="EMBL" id="RGM72157.1"/>
    </source>
</evidence>
<dbReference type="InterPro" id="IPR054495">
    <property type="entry name" value="DUF488-N3a"/>
</dbReference>
<dbReference type="EMBL" id="QSTP01000005">
    <property type="protein sequence ID" value="RGM72157.1"/>
    <property type="molecule type" value="Genomic_DNA"/>
</dbReference>
<accession>A0A3E4YBL0</accession>
<protein>
    <submittedName>
        <fullName evidence="2">DUF488 domain-containing protein</fullName>
    </submittedName>
</protein>
<organism evidence="2 3">
    <name type="scientific">Agathobacter rectalis</name>
    <dbReference type="NCBI Taxonomy" id="39491"/>
    <lineage>
        <taxon>Bacteria</taxon>
        <taxon>Bacillati</taxon>
        <taxon>Bacillota</taxon>
        <taxon>Clostridia</taxon>
        <taxon>Lachnospirales</taxon>
        <taxon>Lachnospiraceae</taxon>
        <taxon>Agathobacter</taxon>
    </lineage>
</organism>
<proteinExistence type="predicted"/>
<sequence length="150" mass="17489">MALKEIKTGYFAKTKVYSDNGYRPYSISRITPKGCKCGEIKDLAPSWELLKGYKNGMITSGDYTSKYWQMLSSKDVEILLKEKLITLTPEEKGIVLLCYEKNPEDCHRSILASYCNQKFNMKIEEYDLQKDKNINKDEDKDEYEQIELDL</sequence>
<dbReference type="Pfam" id="PF22751">
    <property type="entry name" value="DUF488-N3a"/>
    <property type="match status" value="1"/>
</dbReference>
<name>A0A3E4YBL0_9FIRM</name>
<feature type="domain" description="DUF488" evidence="1">
    <location>
        <begin position="39"/>
        <end position="116"/>
    </location>
</feature>